<reference evidence="1" key="2">
    <citation type="journal article" date="2015" name="Fish Shellfish Immunol.">
        <title>Early steps in the European eel (Anguilla anguilla)-Vibrio vulnificus interaction in the gills: Role of the RtxA13 toxin.</title>
        <authorList>
            <person name="Callol A."/>
            <person name="Pajuelo D."/>
            <person name="Ebbesson L."/>
            <person name="Teles M."/>
            <person name="MacKenzie S."/>
            <person name="Amaro C."/>
        </authorList>
    </citation>
    <scope>NUCLEOTIDE SEQUENCE</scope>
</reference>
<organism evidence="1">
    <name type="scientific">Anguilla anguilla</name>
    <name type="common">European freshwater eel</name>
    <name type="synonym">Muraena anguilla</name>
    <dbReference type="NCBI Taxonomy" id="7936"/>
    <lineage>
        <taxon>Eukaryota</taxon>
        <taxon>Metazoa</taxon>
        <taxon>Chordata</taxon>
        <taxon>Craniata</taxon>
        <taxon>Vertebrata</taxon>
        <taxon>Euteleostomi</taxon>
        <taxon>Actinopterygii</taxon>
        <taxon>Neopterygii</taxon>
        <taxon>Teleostei</taxon>
        <taxon>Anguilliformes</taxon>
        <taxon>Anguillidae</taxon>
        <taxon>Anguilla</taxon>
    </lineage>
</organism>
<evidence type="ECO:0000313" key="1">
    <source>
        <dbReference type="EMBL" id="JAH43245.1"/>
    </source>
</evidence>
<accession>A0A0E9SRH6</accession>
<dbReference type="AlphaFoldDB" id="A0A0E9SRH6"/>
<dbReference type="EMBL" id="GBXM01065332">
    <property type="protein sequence ID" value="JAH43245.1"/>
    <property type="molecule type" value="Transcribed_RNA"/>
</dbReference>
<sequence length="83" mass="9539">MDNIFRFGASLSDLTTDGNIAFFLFEEQNLMNNALAEADKIFEDHRFLSSFDSVKTNLCQRFEETVHKAIPTISEDDEETDLE</sequence>
<name>A0A0E9SRH6_ANGAN</name>
<proteinExistence type="predicted"/>
<reference evidence="1" key="1">
    <citation type="submission" date="2014-11" db="EMBL/GenBank/DDBJ databases">
        <authorList>
            <person name="Amaro Gonzalez C."/>
        </authorList>
    </citation>
    <scope>NUCLEOTIDE SEQUENCE</scope>
</reference>
<protein>
    <submittedName>
        <fullName evidence="1">Uncharacterized protein</fullName>
    </submittedName>
</protein>